<evidence type="ECO:0000313" key="8">
    <source>
        <dbReference type="Proteomes" id="UP001221189"/>
    </source>
</evidence>
<feature type="transmembrane region" description="Helical" evidence="5">
    <location>
        <begin position="75"/>
        <end position="93"/>
    </location>
</feature>
<feature type="transmembrane region" description="Helical" evidence="5">
    <location>
        <begin position="50"/>
        <end position="68"/>
    </location>
</feature>
<reference evidence="7 8" key="1">
    <citation type="submission" date="2022-10" db="EMBL/GenBank/DDBJ databases">
        <title>Paucibacter sp. hw1 Genome sequencing.</title>
        <authorList>
            <person name="Park S."/>
        </authorList>
    </citation>
    <scope>NUCLEOTIDE SEQUENCE [LARGE SCALE GENOMIC DNA]</scope>
    <source>
        <strain evidence="8">hw1</strain>
    </source>
</reference>
<gene>
    <name evidence="7" type="ORF">PRZ03_15470</name>
</gene>
<organism evidence="7 8">
    <name type="scientific">Roseateles albus</name>
    <dbReference type="NCBI Taxonomy" id="2987525"/>
    <lineage>
        <taxon>Bacteria</taxon>
        <taxon>Pseudomonadati</taxon>
        <taxon>Pseudomonadota</taxon>
        <taxon>Betaproteobacteria</taxon>
        <taxon>Burkholderiales</taxon>
        <taxon>Sphaerotilaceae</taxon>
        <taxon>Roseateles</taxon>
    </lineage>
</organism>
<evidence type="ECO:0000256" key="2">
    <source>
        <dbReference type="ARBA" id="ARBA00022692"/>
    </source>
</evidence>
<dbReference type="Pfam" id="PF04932">
    <property type="entry name" value="Wzy_C"/>
    <property type="match status" value="1"/>
</dbReference>
<feature type="transmembrane region" description="Helical" evidence="5">
    <location>
        <begin position="187"/>
        <end position="204"/>
    </location>
</feature>
<evidence type="ECO:0000313" key="7">
    <source>
        <dbReference type="EMBL" id="MDC8772985.1"/>
    </source>
</evidence>
<comment type="subcellular location">
    <subcellularLocation>
        <location evidence="1">Membrane</location>
        <topology evidence="1">Multi-pass membrane protein</topology>
    </subcellularLocation>
</comment>
<evidence type="ECO:0000259" key="6">
    <source>
        <dbReference type="Pfam" id="PF04932"/>
    </source>
</evidence>
<feature type="transmembrane region" description="Helical" evidence="5">
    <location>
        <begin position="270"/>
        <end position="289"/>
    </location>
</feature>
<dbReference type="EMBL" id="JAQQXT010000009">
    <property type="protein sequence ID" value="MDC8772985.1"/>
    <property type="molecule type" value="Genomic_DNA"/>
</dbReference>
<keyword evidence="3 5" id="KW-1133">Transmembrane helix</keyword>
<feature type="transmembrane region" description="Helical" evidence="5">
    <location>
        <begin position="231"/>
        <end position="250"/>
    </location>
</feature>
<dbReference type="Proteomes" id="UP001221189">
    <property type="component" value="Unassembled WGS sequence"/>
</dbReference>
<proteinExistence type="predicted"/>
<feature type="transmembrane region" description="Helical" evidence="5">
    <location>
        <begin position="136"/>
        <end position="155"/>
    </location>
</feature>
<keyword evidence="8" id="KW-1185">Reference proteome</keyword>
<protein>
    <submittedName>
        <fullName evidence="7">O-antigen ligase family protein</fullName>
    </submittedName>
</protein>
<keyword evidence="4 5" id="KW-0472">Membrane</keyword>
<evidence type="ECO:0000256" key="3">
    <source>
        <dbReference type="ARBA" id="ARBA00022989"/>
    </source>
</evidence>
<keyword evidence="7" id="KW-0436">Ligase</keyword>
<dbReference type="GO" id="GO:0016874">
    <property type="term" value="F:ligase activity"/>
    <property type="evidence" value="ECO:0007669"/>
    <property type="project" value="UniProtKB-KW"/>
</dbReference>
<dbReference type="PANTHER" id="PTHR37422:SF13">
    <property type="entry name" value="LIPOPOLYSACCHARIDE BIOSYNTHESIS PROTEIN PA4999-RELATED"/>
    <property type="match status" value="1"/>
</dbReference>
<feature type="domain" description="O-antigen ligase-related" evidence="6">
    <location>
        <begin position="235"/>
        <end position="363"/>
    </location>
</feature>
<feature type="transmembrane region" description="Helical" evidence="5">
    <location>
        <begin position="390"/>
        <end position="420"/>
    </location>
</feature>
<dbReference type="InterPro" id="IPR007016">
    <property type="entry name" value="O-antigen_ligase-rel_domated"/>
</dbReference>
<name>A0ABT5KGD6_9BURK</name>
<evidence type="ECO:0000256" key="4">
    <source>
        <dbReference type="ARBA" id="ARBA00023136"/>
    </source>
</evidence>
<feature type="transmembrane region" description="Helical" evidence="5">
    <location>
        <begin position="347"/>
        <end position="370"/>
    </location>
</feature>
<sequence>MSMIVYLALIASAVVALRLGPGQALLRVYLPVLLLLPDAYRAITPGLPDPSFPQAAILPIVLLALLRYGRGWRMVWMDGLMLVFAVWVAYSDYIGRGYADAQNLMFAMISSVFAPYVVGRLVVAAEQLDVALGRRFVILVFGVAVVGLWEFRFGFNPFLAILNPFFPGQADGWVTTFRHGVARVAGPYSHAILAGIMMAIAYRLQRWLHEAGLWEARFAGLPWLTWPKARVITGVLLLGLLMTVARGPWLGALIGGGLAMVGQASNRPRALWISAMLVAVGALAGAVFLGDYLDIKPGATITASQESALYRKILFEKYLDIALDHAWFGWGVTTWPKVLGMESIDNYFLLLSLMHGVPAMLMLVLMLLGASVQCVRRGLAEPPNSGSPAFAFAGIFVTIFVSLGTVFLGGQVLPVLFLMLGWSQGWLQQGAAVLPHPLVRAAVEQAEFRRIIQ</sequence>
<accession>A0ABT5KGD6</accession>
<dbReference type="PANTHER" id="PTHR37422">
    <property type="entry name" value="TEICHURONIC ACID BIOSYNTHESIS PROTEIN TUAE"/>
    <property type="match status" value="1"/>
</dbReference>
<feature type="transmembrane region" description="Helical" evidence="5">
    <location>
        <begin position="105"/>
        <end position="124"/>
    </location>
</feature>
<dbReference type="RefSeq" id="WP_273601160.1">
    <property type="nucleotide sequence ID" value="NZ_JAQQXT010000009.1"/>
</dbReference>
<evidence type="ECO:0000256" key="5">
    <source>
        <dbReference type="SAM" id="Phobius"/>
    </source>
</evidence>
<evidence type="ECO:0000256" key="1">
    <source>
        <dbReference type="ARBA" id="ARBA00004141"/>
    </source>
</evidence>
<dbReference type="InterPro" id="IPR051533">
    <property type="entry name" value="WaaL-like"/>
</dbReference>
<keyword evidence="2 5" id="KW-0812">Transmembrane</keyword>
<comment type="caution">
    <text evidence="7">The sequence shown here is derived from an EMBL/GenBank/DDBJ whole genome shotgun (WGS) entry which is preliminary data.</text>
</comment>